<evidence type="ECO:0000256" key="1">
    <source>
        <dbReference type="SAM" id="MobiDB-lite"/>
    </source>
</evidence>
<sequence length="150" mass="17055">MTITAPRTVKQRIRPFGFQEQPDRCHHGDAAAERQRRGEIEGPIGPGAQGDPHRDGLDGNQHGEAQEPGELPVRVLQIIDRRDDDREQREKHDLDDDMPPAGGTLDLAKIRLQGRVEKAHPMPGALEFSRTNLPEIHRRPVRHKKYFSCR</sequence>
<accession>A0ABT8BHU8</accession>
<name>A0ABT8BHU8_9HYPH</name>
<gene>
    <name evidence="2" type="ORF">QWZ12_09625</name>
</gene>
<proteinExistence type="predicted"/>
<evidence type="ECO:0000313" key="2">
    <source>
        <dbReference type="EMBL" id="MDN3590871.1"/>
    </source>
</evidence>
<comment type="caution">
    <text evidence="2">The sequence shown here is derived from an EMBL/GenBank/DDBJ whole genome shotgun (WGS) entry which is preliminary data.</text>
</comment>
<feature type="region of interest" description="Disordered" evidence="1">
    <location>
        <begin position="1"/>
        <end position="104"/>
    </location>
</feature>
<evidence type="ECO:0000313" key="3">
    <source>
        <dbReference type="Proteomes" id="UP001224644"/>
    </source>
</evidence>
<dbReference type="EMBL" id="JAUFPX010000006">
    <property type="protein sequence ID" value="MDN3590871.1"/>
    <property type="molecule type" value="Genomic_DNA"/>
</dbReference>
<protein>
    <submittedName>
        <fullName evidence="2">Uncharacterized protein</fullName>
    </submittedName>
</protein>
<keyword evidence="3" id="KW-1185">Reference proteome</keyword>
<organism evidence="2 3">
    <name type="scientific">Methylobacterium adhaesivum</name>
    <dbReference type="NCBI Taxonomy" id="333297"/>
    <lineage>
        <taxon>Bacteria</taxon>
        <taxon>Pseudomonadati</taxon>
        <taxon>Pseudomonadota</taxon>
        <taxon>Alphaproteobacteria</taxon>
        <taxon>Hyphomicrobiales</taxon>
        <taxon>Methylobacteriaceae</taxon>
        <taxon>Methylobacterium</taxon>
    </lineage>
</organism>
<dbReference type="Proteomes" id="UP001224644">
    <property type="component" value="Unassembled WGS sequence"/>
</dbReference>
<feature type="compositionally biased region" description="Basic and acidic residues" evidence="1">
    <location>
        <begin position="79"/>
        <end position="94"/>
    </location>
</feature>
<feature type="compositionally biased region" description="Basic and acidic residues" evidence="1">
    <location>
        <begin position="21"/>
        <end position="40"/>
    </location>
</feature>
<reference evidence="3" key="1">
    <citation type="journal article" date="2019" name="Int. J. Syst. Evol. Microbiol.">
        <title>The Global Catalogue of Microorganisms (GCM) 10K type strain sequencing project: providing services to taxonomists for standard genome sequencing and annotation.</title>
        <authorList>
            <consortium name="The Broad Institute Genomics Platform"/>
            <consortium name="The Broad Institute Genome Sequencing Center for Infectious Disease"/>
            <person name="Wu L."/>
            <person name="Ma J."/>
        </authorList>
    </citation>
    <scope>NUCLEOTIDE SEQUENCE [LARGE SCALE GENOMIC DNA]</scope>
    <source>
        <strain evidence="3">CECT 7069</strain>
    </source>
</reference>
<dbReference type="RefSeq" id="WP_238222535.1">
    <property type="nucleotide sequence ID" value="NZ_BPQD01000003.1"/>
</dbReference>